<dbReference type="Proteomes" id="UP000315363">
    <property type="component" value="Unassembled WGS sequence"/>
</dbReference>
<organism evidence="1 2">
    <name type="scientific">Arenibacter algicola</name>
    <dbReference type="NCBI Taxonomy" id="616991"/>
    <lineage>
        <taxon>Bacteria</taxon>
        <taxon>Pseudomonadati</taxon>
        <taxon>Bacteroidota</taxon>
        <taxon>Flavobacteriia</taxon>
        <taxon>Flavobacteriales</taxon>
        <taxon>Flavobacteriaceae</taxon>
        <taxon>Arenibacter</taxon>
    </lineage>
</organism>
<comment type="caution">
    <text evidence="1">The sequence shown here is derived from an EMBL/GenBank/DDBJ whole genome shotgun (WGS) entry which is preliminary data.</text>
</comment>
<name>A0ABY3A9F5_9FLAO</name>
<accession>A0ABY3A9F5</accession>
<protein>
    <submittedName>
        <fullName evidence="1">Uncharacterized protein</fullName>
    </submittedName>
</protein>
<proteinExistence type="predicted"/>
<evidence type="ECO:0000313" key="1">
    <source>
        <dbReference type="EMBL" id="TQO36938.1"/>
    </source>
</evidence>
<keyword evidence="2" id="KW-1185">Reference proteome</keyword>
<reference evidence="1 2" key="1">
    <citation type="submission" date="2019-06" db="EMBL/GenBank/DDBJ databases">
        <title>A large-scale integrated study on North Sea by COGITO (Coastal Microbe Genomic &amp; Taxonomic Observatory).</title>
        <authorList>
            <person name="Teeling H."/>
        </authorList>
    </citation>
    <scope>NUCLEOTIDE SEQUENCE [LARGE SCALE GENOMIC DNA]</scope>
    <source>
        <strain evidence="1 2">MAR_2009_79</strain>
    </source>
</reference>
<dbReference type="EMBL" id="VHIF01000001">
    <property type="protein sequence ID" value="TQO36938.1"/>
    <property type="molecule type" value="Genomic_DNA"/>
</dbReference>
<gene>
    <name evidence="1" type="ORF">GQ41_1526</name>
</gene>
<evidence type="ECO:0000313" key="2">
    <source>
        <dbReference type="Proteomes" id="UP000315363"/>
    </source>
</evidence>
<sequence length="46" mass="5552">MIKNYLLMVNGFVMCEVRMLGRVEDCFSWISLLQVRVTFFIFKEPF</sequence>